<evidence type="ECO:0000313" key="4">
    <source>
        <dbReference type="Proteomes" id="UP000310200"/>
    </source>
</evidence>
<gene>
    <name evidence="3" type="ORF">DBV15_00871</name>
</gene>
<feature type="region of interest" description="Disordered" evidence="1">
    <location>
        <begin position="995"/>
        <end position="1034"/>
    </location>
</feature>
<evidence type="ECO:0000256" key="1">
    <source>
        <dbReference type="SAM" id="MobiDB-lite"/>
    </source>
</evidence>
<name>A0A4S2KKI7_9HYME</name>
<keyword evidence="3" id="KW-0131">Cell cycle</keyword>
<feature type="compositionally biased region" description="Basic and acidic residues" evidence="1">
    <location>
        <begin position="735"/>
        <end position="782"/>
    </location>
</feature>
<evidence type="ECO:0000313" key="3">
    <source>
        <dbReference type="EMBL" id="TGZ50092.1"/>
    </source>
</evidence>
<proteinExistence type="predicted"/>
<feature type="compositionally biased region" description="Basic and acidic residues" evidence="1">
    <location>
        <begin position="995"/>
        <end position="1011"/>
    </location>
</feature>
<feature type="compositionally biased region" description="Basic and acidic residues" evidence="1">
    <location>
        <begin position="815"/>
        <end position="841"/>
    </location>
</feature>
<feature type="compositionally biased region" description="Polar residues" evidence="1">
    <location>
        <begin position="353"/>
        <end position="370"/>
    </location>
</feature>
<dbReference type="PANTHER" id="PTHR31532:SF10">
    <property type="entry name" value="BIORIENTATION OF CHROMOSOMES IN CELL DIVISION PROTEIN 1-LIKE 1"/>
    <property type="match status" value="1"/>
</dbReference>
<feature type="compositionally biased region" description="Basic and acidic residues" evidence="1">
    <location>
        <begin position="425"/>
        <end position="454"/>
    </location>
</feature>
<feature type="compositionally biased region" description="Polar residues" evidence="1">
    <location>
        <begin position="889"/>
        <end position="915"/>
    </location>
</feature>
<evidence type="ECO:0000259" key="2">
    <source>
        <dbReference type="Pfam" id="PF05205"/>
    </source>
</evidence>
<feature type="compositionally biased region" description="Polar residues" evidence="1">
    <location>
        <begin position="842"/>
        <end position="852"/>
    </location>
</feature>
<feature type="compositionally biased region" description="Polar residues" evidence="1">
    <location>
        <begin position="1181"/>
        <end position="1192"/>
    </location>
</feature>
<feature type="compositionally biased region" description="Polar residues" evidence="1">
    <location>
        <begin position="317"/>
        <end position="328"/>
    </location>
</feature>
<feature type="region of interest" description="Disordered" evidence="1">
    <location>
        <begin position="226"/>
        <end position="461"/>
    </location>
</feature>
<dbReference type="InterPro" id="IPR055264">
    <property type="entry name" value="BOD1/SHG1_dom"/>
</dbReference>
<feature type="compositionally biased region" description="Basic residues" evidence="1">
    <location>
        <begin position="1353"/>
        <end position="1364"/>
    </location>
</feature>
<feature type="compositionally biased region" description="Polar residues" evidence="1">
    <location>
        <begin position="1388"/>
        <end position="1402"/>
    </location>
</feature>
<feature type="compositionally biased region" description="Basic and acidic residues" evidence="1">
    <location>
        <begin position="1166"/>
        <end position="1180"/>
    </location>
</feature>
<feature type="compositionally biased region" description="Basic and acidic residues" evidence="1">
    <location>
        <begin position="302"/>
        <end position="312"/>
    </location>
</feature>
<organism evidence="3 4">
    <name type="scientific">Temnothorax longispinosus</name>
    <dbReference type="NCBI Taxonomy" id="300112"/>
    <lineage>
        <taxon>Eukaryota</taxon>
        <taxon>Metazoa</taxon>
        <taxon>Ecdysozoa</taxon>
        <taxon>Arthropoda</taxon>
        <taxon>Hexapoda</taxon>
        <taxon>Insecta</taxon>
        <taxon>Pterygota</taxon>
        <taxon>Neoptera</taxon>
        <taxon>Endopterygota</taxon>
        <taxon>Hymenoptera</taxon>
        <taxon>Apocrita</taxon>
        <taxon>Aculeata</taxon>
        <taxon>Formicoidea</taxon>
        <taxon>Formicidae</taxon>
        <taxon>Myrmicinae</taxon>
        <taxon>Temnothorax</taxon>
    </lineage>
</organism>
<dbReference type="Proteomes" id="UP000310200">
    <property type="component" value="Unassembled WGS sequence"/>
</dbReference>
<feature type="compositionally biased region" description="Low complexity" evidence="1">
    <location>
        <begin position="673"/>
        <end position="686"/>
    </location>
</feature>
<dbReference type="GO" id="GO:0048188">
    <property type="term" value="C:Set1C/COMPASS complex"/>
    <property type="evidence" value="ECO:0007669"/>
    <property type="project" value="TreeGrafter"/>
</dbReference>
<dbReference type="GO" id="GO:0051301">
    <property type="term" value="P:cell division"/>
    <property type="evidence" value="ECO:0007669"/>
    <property type="project" value="UniProtKB-KW"/>
</dbReference>
<feature type="compositionally biased region" description="Basic and acidic residues" evidence="1">
    <location>
        <begin position="1193"/>
        <end position="1242"/>
    </location>
</feature>
<dbReference type="Pfam" id="PF05205">
    <property type="entry name" value="COMPASS-Shg1"/>
    <property type="match status" value="1"/>
</dbReference>
<reference evidence="3 4" key="1">
    <citation type="journal article" date="2019" name="Philos. Trans. R. Soc. Lond., B, Biol. Sci.">
        <title>Ant behaviour and brain gene expression of defending hosts depend on the ecological success of the intruding social parasite.</title>
        <authorList>
            <person name="Kaur R."/>
            <person name="Stoldt M."/>
            <person name="Jongepier E."/>
            <person name="Feldmeyer B."/>
            <person name="Menzel F."/>
            <person name="Bornberg-Bauer E."/>
            <person name="Foitzik S."/>
        </authorList>
    </citation>
    <scope>NUCLEOTIDE SEQUENCE [LARGE SCALE GENOMIC DNA]</scope>
    <source>
        <tissue evidence="3">Whole body</tissue>
    </source>
</reference>
<feature type="region of interest" description="Disordered" evidence="1">
    <location>
        <begin position="1085"/>
        <end position="1260"/>
    </location>
</feature>
<protein>
    <submittedName>
        <fullName evidence="3">Biorientation of chromosomes in cell division protein 1-like protein</fullName>
    </submittedName>
</protein>
<feature type="region of interest" description="Disordered" evidence="1">
    <location>
        <begin position="634"/>
        <end position="980"/>
    </location>
</feature>
<feature type="compositionally biased region" description="Basic and acidic residues" evidence="1">
    <location>
        <begin position="236"/>
        <end position="257"/>
    </location>
</feature>
<feature type="compositionally biased region" description="Basic and acidic residues" evidence="1">
    <location>
        <begin position="958"/>
        <end position="972"/>
    </location>
</feature>
<feature type="compositionally biased region" description="Basic and acidic residues" evidence="1">
    <location>
        <begin position="789"/>
        <end position="808"/>
    </location>
</feature>
<keyword evidence="4" id="KW-1185">Reference proteome</keyword>
<feature type="region of interest" description="Disordered" evidence="1">
    <location>
        <begin position="475"/>
        <end position="617"/>
    </location>
</feature>
<feature type="compositionally biased region" description="Polar residues" evidence="1">
    <location>
        <begin position="1014"/>
        <end position="1026"/>
    </location>
</feature>
<feature type="compositionally biased region" description="Basic and acidic residues" evidence="1">
    <location>
        <begin position="688"/>
        <end position="726"/>
    </location>
</feature>
<dbReference type="PANTHER" id="PTHR31532">
    <property type="entry name" value="BIORIENTATION OF CHROMOSOMES IN CELL DIVISION 1 FAMILY MEMBER"/>
    <property type="match status" value="1"/>
</dbReference>
<feature type="compositionally biased region" description="Basic and acidic residues" evidence="1">
    <location>
        <begin position="916"/>
        <end position="944"/>
    </location>
</feature>
<dbReference type="GO" id="GO:0031297">
    <property type="term" value="P:replication fork processing"/>
    <property type="evidence" value="ECO:0007669"/>
    <property type="project" value="TreeGrafter"/>
</dbReference>
<feature type="region of interest" description="Disordered" evidence="1">
    <location>
        <begin position="1296"/>
        <end position="1442"/>
    </location>
</feature>
<feature type="compositionally biased region" description="Basic and acidic residues" evidence="1">
    <location>
        <begin position="489"/>
        <end position="617"/>
    </location>
</feature>
<dbReference type="STRING" id="300112.A0A4S2KKI7"/>
<feature type="domain" description="BOD1/SHG1" evidence="2">
    <location>
        <begin position="115"/>
        <end position="210"/>
    </location>
</feature>
<sequence>MRRCTSSDDAAICDSFRRECRRADGPRLHPTAFTGWHTTEKKVDDALVIYNAFLRDSPGVPVSGIGNSTAGQLTGSEKMRLCMKIFPYIRILNIDMELGLSNTLLAGDPRLIDHIVGEVKSQGIFDQFRKECIADVDTKPAYQNLRTRVEGSVNSFLSKQVWKPDLNKNQLRETLRKHIHDAPYLDAGVERIVDQVVNPKVYSVFMSQIEDVVYKFLGIERPKAKEKNGGCGLKDLLPKDLDPVSPESDKNSLKDESLESLDINDINDFDRKQDEKVDEQRPQDEETYRDKNRASSENGHISLEEKTSDDAYKILSKNGSNSNLNTSAKSDDKVDEEEEEVSPTFEPIDIMNLNESNISNDSHLSGISELTSHRSRSPDFSNELSRDNFEYSNQDSQLSKVSSDSRLSIVTDFGSSNHALTPVHDSSRDETTKDKYEAKSSKDNFKAIREDSSKNKTTKSSFDFVKGKDVQDYKDTKDFKSTKSVSSKENSRDAADSSIKDKYDHKSKEKSKDSESTKLLKSTKEKSTSKDVKYYKDKSNERKRSSSEKYDKHSSEKYDKHSKSKPKDKIDQARESSDKIKDISENSKDNKLKDEKLKEMERKDKDNVNKEVKDLKDMYKEKIKKIIELREKIELTEKEKLNKDKDVKLIKDTKDRKDPLKDKKSNKKEHKSSSSSSSSSKNPSISYHESRSSKTSEKIADGKDKRSDSKDKAKRDEKRLSKDSKGKSHYSSKSDLSDKSDKSDSKKISKNEKEDKGGKVDAKKDVKASGEKTTNSKKDAKSHLQQGKNSDRVEKSDRKESKTDGPSKDKKRREDKKSKTKDDHSSLRKNSNDRRSTDRDGSNGSNNKTLPPSNSNSNVTSTKSGTSNLTKDNHVSNSSSETSDSIEETQVSDSKTSHQSNCKLSQKISSQLPTNEKSHSKMETDNSNEAYDRQEEKEKEEEKSANPCDTNLPLKKRLLPDKDGEPSPDVKLKKPKFAKNIHEAKKLMKIRKQMEKQKLKEGKKVEKKVAQEADQASQSNMKNNLDNLEGVPDDERVQIIEIPDEEYEEPYPEKHEPRLMLDERSIIMPGAESCANDLLKELCTRQSSSGVVSDVPLSEPQATQDSDGKHKDLHVEGKEDSQASKETHKDDSEEASKNETKRTILDEEKSLQAKSRVSQELGEAAASEKSESLSHNENKNVKQSTEVNTATRDCNRAETQDDNEERKNDVTLEIPDDNKESLDEKQIETRTSSKADTIESHADCMGNKSSSSAINEDNEDCRYFKTDNEKSERFSNFLESLELVENSSLEDIIESLGGKVVSSIPKSMAPPLPKSRKRSSSPLSDILMNNSDNNNDGHKQKLSSLPNENAVHNVKKRKFTKKPRFSNLCNTQGISNGENFVMPLSPDSDVSATSDKTASSNVIKEEKSRIRTSHQRYSSDDLYKPRPLFSSSSRRSRRANQA</sequence>
<comment type="caution">
    <text evidence="3">The sequence shown here is derived from an EMBL/GenBank/DDBJ whole genome shotgun (WGS) entry which is preliminary data.</text>
</comment>
<feature type="compositionally biased region" description="Low complexity" evidence="1">
    <location>
        <begin position="853"/>
        <end position="868"/>
    </location>
</feature>
<feature type="compositionally biased region" description="Basic and acidic residues" evidence="1">
    <location>
        <begin position="634"/>
        <end position="663"/>
    </location>
</feature>
<dbReference type="EMBL" id="QBLH01002024">
    <property type="protein sequence ID" value="TGZ50092.1"/>
    <property type="molecule type" value="Genomic_DNA"/>
</dbReference>
<feature type="compositionally biased region" description="Basic and acidic residues" evidence="1">
    <location>
        <begin position="268"/>
        <end position="294"/>
    </location>
</feature>
<feature type="compositionally biased region" description="Basic and acidic residues" evidence="1">
    <location>
        <begin position="1106"/>
        <end position="1151"/>
    </location>
</feature>
<keyword evidence="3" id="KW-0132">Cell division</keyword>
<accession>A0A4S2KKI7</accession>
<feature type="compositionally biased region" description="Polar residues" evidence="1">
    <location>
        <begin position="390"/>
        <end position="419"/>
    </location>
</feature>
<feature type="compositionally biased region" description="Polar residues" evidence="1">
    <location>
        <begin position="1367"/>
        <end position="1378"/>
    </location>
</feature>